<accession>A0ABQ7J757</accession>
<comment type="similarity">
    <text evidence="2">Belongs to the acyl-CoA oxidase family.</text>
</comment>
<dbReference type="SUPFAM" id="SSF47203">
    <property type="entry name" value="Acyl-CoA dehydrogenase C-terminal domain-like"/>
    <property type="match status" value="2"/>
</dbReference>
<dbReference type="PANTHER" id="PTHR10909:SF250">
    <property type="entry name" value="PEROXISOMAL ACYL-COENZYME A OXIDASE 1"/>
    <property type="match status" value="1"/>
</dbReference>
<dbReference type="Proteomes" id="UP000823046">
    <property type="component" value="Unassembled WGS sequence"/>
</dbReference>
<name>A0ABQ7J757_9APIC</name>
<evidence type="ECO:0000256" key="2">
    <source>
        <dbReference type="ARBA" id="ARBA00006288"/>
    </source>
</evidence>
<keyword evidence="6" id="KW-0472">Membrane</keyword>
<keyword evidence="4" id="KW-0274">FAD</keyword>
<evidence type="ECO:0000259" key="7">
    <source>
        <dbReference type="Pfam" id="PF01756"/>
    </source>
</evidence>
<evidence type="ECO:0000256" key="1">
    <source>
        <dbReference type="ARBA" id="ARBA00001974"/>
    </source>
</evidence>
<feature type="domain" description="Acyl-CoA oxidase C-alpha1" evidence="8">
    <location>
        <begin position="20"/>
        <end position="188"/>
    </location>
</feature>
<dbReference type="Gene3D" id="1.20.140.10">
    <property type="entry name" value="Butyryl-CoA Dehydrogenase, subunit A, domain 3"/>
    <property type="match status" value="2"/>
</dbReference>
<comment type="cofactor">
    <cofactor evidence="1">
        <name>FAD</name>
        <dbReference type="ChEBI" id="CHEBI:57692"/>
    </cofactor>
</comment>
<feature type="transmembrane region" description="Helical" evidence="6">
    <location>
        <begin position="81"/>
        <end position="100"/>
    </location>
</feature>
<sequence length="476" mass="54311">FYHVDKAGNYKTVGNTKLLYSTMTYTRKQIIWAAGCQLARGIVIAIRYSAVRRQFPSAIDTSSSTSMPSESQVLDYLSQQFMLFPLLSTAIAFCICGRWVHGAYKKLMEESKVGVLERLTEMHCLTSSLKATMSMIVIDGLETCRKCCGGHGFQLAAGIPLILASYLPQATYEGDFVILSIQAGRLLLRTVEKKMKNKFLPYPEENSMQYIYEFDPFDETSEIPEGDAWLSDKSWLLKIFKRRSLLAESKITAANVLIYKAAQLFSSTLAEDSNMLTALDYVKIELTKITKAHAHVLVLTQFQLKIKFVFWIPFGYLLAYFNSFLRFPLQTIFVAIEEAFNVIILNQCQLLKEDSTTSTIFNALCDLYALYWIYEAFGEFVFTRALSADHYETVLHRIKELLKIIRPHAIPLADAFSLPDYLLNSALGRYDGNVYEALFNSVRNEPLNECDITEGYYRNIQFILHPERKQLSIAKL</sequence>
<evidence type="ECO:0000313" key="10">
    <source>
        <dbReference type="Proteomes" id="UP000823046"/>
    </source>
</evidence>
<feature type="transmembrane region" description="Helical" evidence="6">
    <location>
        <begin position="308"/>
        <end position="325"/>
    </location>
</feature>
<keyword evidence="6" id="KW-0812">Transmembrane</keyword>
<dbReference type="InterPro" id="IPR002655">
    <property type="entry name" value="Acyl-CoA_oxidase_C"/>
</dbReference>
<evidence type="ECO:0000259" key="8">
    <source>
        <dbReference type="Pfam" id="PF22924"/>
    </source>
</evidence>
<dbReference type="InterPro" id="IPR055060">
    <property type="entry name" value="ACOX_C_alpha1"/>
</dbReference>
<evidence type="ECO:0000256" key="6">
    <source>
        <dbReference type="SAM" id="Phobius"/>
    </source>
</evidence>
<keyword evidence="5" id="KW-0560">Oxidoreductase</keyword>
<evidence type="ECO:0000256" key="5">
    <source>
        <dbReference type="ARBA" id="ARBA00023002"/>
    </source>
</evidence>
<dbReference type="InterPro" id="IPR036250">
    <property type="entry name" value="AcylCo_DH-like_C"/>
</dbReference>
<dbReference type="PANTHER" id="PTHR10909">
    <property type="entry name" value="ELECTRON TRANSPORT OXIDOREDUCTASE"/>
    <property type="match status" value="1"/>
</dbReference>
<protein>
    <submittedName>
        <fullName evidence="9">Acyl-CoA oxidase</fullName>
    </submittedName>
</protein>
<comment type="caution">
    <text evidence="9">The sequence shown here is derived from an EMBL/GenBank/DDBJ whole genome shotgun (WGS) entry which is preliminary data.</text>
</comment>
<gene>
    <name evidence="9" type="ORF">IE077_003955</name>
</gene>
<keyword evidence="3" id="KW-0285">Flavoprotein</keyword>
<evidence type="ECO:0000313" key="9">
    <source>
        <dbReference type="EMBL" id="KAF8819815.1"/>
    </source>
</evidence>
<dbReference type="EMBL" id="JADAQX010000590">
    <property type="protein sequence ID" value="KAF8819815.1"/>
    <property type="molecule type" value="Genomic_DNA"/>
</dbReference>
<keyword evidence="6" id="KW-1133">Transmembrane helix</keyword>
<organism evidence="9 10">
    <name type="scientific">Cardiosporidium cionae</name>
    <dbReference type="NCBI Taxonomy" id="476202"/>
    <lineage>
        <taxon>Eukaryota</taxon>
        <taxon>Sar</taxon>
        <taxon>Alveolata</taxon>
        <taxon>Apicomplexa</taxon>
        <taxon>Aconoidasida</taxon>
        <taxon>Nephromycida</taxon>
        <taxon>Cardiosporidium</taxon>
    </lineage>
</organism>
<evidence type="ECO:0000256" key="4">
    <source>
        <dbReference type="ARBA" id="ARBA00022827"/>
    </source>
</evidence>
<evidence type="ECO:0000256" key="3">
    <source>
        <dbReference type="ARBA" id="ARBA00022630"/>
    </source>
</evidence>
<dbReference type="InterPro" id="IPR012258">
    <property type="entry name" value="Acyl-CoA_oxidase"/>
</dbReference>
<proteinExistence type="inferred from homology"/>
<keyword evidence="10" id="KW-1185">Reference proteome</keyword>
<feature type="domain" description="Acyl-CoA oxidase C-terminal" evidence="7">
    <location>
        <begin position="352"/>
        <end position="460"/>
    </location>
</feature>
<reference evidence="9 10" key="1">
    <citation type="journal article" date="2020" name="bioRxiv">
        <title>Metabolic contributions of an alphaproteobacterial endosymbiont in the apicomplexan Cardiosporidium cionae.</title>
        <authorList>
            <person name="Hunter E.S."/>
            <person name="Paight C.J."/>
            <person name="Lane C.E."/>
        </authorList>
    </citation>
    <scope>NUCLEOTIDE SEQUENCE [LARGE SCALE GENOMIC DNA]</scope>
    <source>
        <strain evidence="9">ESH_2018</strain>
    </source>
</reference>
<feature type="non-terminal residue" evidence="9">
    <location>
        <position position="1"/>
    </location>
</feature>
<dbReference type="Pfam" id="PF22924">
    <property type="entry name" value="ACOX_C_alpha1"/>
    <property type="match status" value="1"/>
</dbReference>
<dbReference type="Pfam" id="PF01756">
    <property type="entry name" value="ACOX"/>
    <property type="match status" value="1"/>
</dbReference>